<reference evidence="2" key="1">
    <citation type="submission" date="2017-02" db="UniProtKB">
        <authorList>
            <consortium name="WormBaseParasite"/>
        </authorList>
    </citation>
    <scope>IDENTIFICATION</scope>
</reference>
<sequence length="221" mass="25034">MKLAFCLPKFVLYNIDQNNINSTNNNSNIFLQSNLDLYKMKVIQNLFSVYNISYEIKGVVVDTPEYNEICKKSGASKFPILQVDQIYFPSFSAICRHLAARFGLHGSTLTEETYCDVMSSMLFDIISIIERGADSGSVREQDDAMHEAVEHVNTILGPYIIHYIKNLRGESLTHTDYLFGKDPIWIDFALQELILLVNNFGKGRVYLTSSVKTFAETGTVC</sequence>
<protein>
    <submittedName>
        <fullName evidence="2">GST N-terminal domain-containing protein</fullName>
    </submittedName>
</protein>
<evidence type="ECO:0000313" key="2">
    <source>
        <dbReference type="WBParaSite" id="SPAL_0001432000.1"/>
    </source>
</evidence>
<keyword evidence="1" id="KW-1185">Reference proteome</keyword>
<dbReference type="Gene3D" id="3.40.30.10">
    <property type="entry name" value="Glutaredoxin"/>
    <property type="match status" value="1"/>
</dbReference>
<dbReference type="Proteomes" id="UP000046392">
    <property type="component" value="Unplaced"/>
</dbReference>
<dbReference type="SUPFAM" id="SSF52833">
    <property type="entry name" value="Thioredoxin-like"/>
    <property type="match status" value="1"/>
</dbReference>
<accession>A0A0N5C8T3</accession>
<dbReference type="AlphaFoldDB" id="A0A0N5C8T3"/>
<evidence type="ECO:0000313" key="1">
    <source>
        <dbReference type="Proteomes" id="UP000046392"/>
    </source>
</evidence>
<name>A0A0N5C8T3_STREA</name>
<dbReference type="InterPro" id="IPR036249">
    <property type="entry name" value="Thioredoxin-like_sf"/>
</dbReference>
<dbReference type="STRING" id="174720.A0A0N5C8T3"/>
<organism evidence="1 2">
    <name type="scientific">Strongyloides papillosus</name>
    <name type="common">Intestinal threadworm</name>
    <dbReference type="NCBI Taxonomy" id="174720"/>
    <lineage>
        <taxon>Eukaryota</taxon>
        <taxon>Metazoa</taxon>
        <taxon>Ecdysozoa</taxon>
        <taxon>Nematoda</taxon>
        <taxon>Chromadorea</taxon>
        <taxon>Rhabditida</taxon>
        <taxon>Tylenchina</taxon>
        <taxon>Panagrolaimomorpha</taxon>
        <taxon>Strongyloidoidea</taxon>
        <taxon>Strongyloididae</taxon>
        <taxon>Strongyloides</taxon>
    </lineage>
</organism>
<dbReference type="Gene3D" id="1.20.1050.10">
    <property type="match status" value="1"/>
</dbReference>
<proteinExistence type="predicted"/>
<dbReference type="WBParaSite" id="SPAL_0001432000.1">
    <property type="protein sequence ID" value="SPAL_0001432000.1"/>
    <property type="gene ID" value="SPAL_0001432000"/>
</dbReference>